<dbReference type="Proteomes" id="UP001201273">
    <property type="component" value="Unassembled WGS sequence"/>
</dbReference>
<dbReference type="EMBL" id="JAIMJA010000047">
    <property type="protein sequence ID" value="MCE2597382.1"/>
    <property type="molecule type" value="Genomic_DNA"/>
</dbReference>
<proteinExistence type="predicted"/>
<comment type="caution">
    <text evidence="1">The sequence shown here is derived from an EMBL/GenBank/DDBJ whole genome shotgun (WGS) entry which is preliminary data.</text>
</comment>
<accession>A0ABS8WE99</accession>
<organism evidence="1 2">
    <name type="scientific">Motilimonas cestriensis</name>
    <dbReference type="NCBI Taxonomy" id="2742685"/>
    <lineage>
        <taxon>Bacteria</taxon>
        <taxon>Pseudomonadati</taxon>
        <taxon>Pseudomonadota</taxon>
        <taxon>Gammaproteobacteria</taxon>
        <taxon>Alteromonadales</taxon>
        <taxon>Alteromonadales genera incertae sedis</taxon>
        <taxon>Motilimonas</taxon>
    </lineage>
</organism>
<dbReference type="RefSeq" id="WP_233055120.1">
    <property type="nucleotide sequence ID" value="NZ_JAIMJA010000047.1"/>
</dbReference>
<gene>
    <name evidence="1" type="ORF">K6Y31_21665</name>
</gene>
<reference evidence="1 2" key="1">
    <citation type="journal article" date="2022" name="Environ. Microbiol. Rep.">
        <title>Eco-phylogenetic analyses reveal divergent evolution of vitamin B12 metabolism in the marine bacterial family 'Psychromonadaceae'.</title>
        <authorList>
            <person name="Jin X."/>
            <person name="Yang Y."/>
            <person name="Cao H."/>
            <person name="Gao B."/>
            <person name="Zhao Z."/>
        </authorList>
    </citation>
    <scope>NUCLEOTIDE SEQUENCE [LARGE SCALE GENOMIC DNA]</scope>
    <source>
        <strain evidence="1 2">MKS20</strain>
    </source>
</reference>
<sequence length="116" mass="13292">MMKKTPRIEYTETFYQLASQLIDFQSEYLGEINAIEKIQKTIESFEELVKVNPLAPAISTVLLGLGIQSVREYKANGLSLFYQVFGDENVTIQCRIIVSQKQDIETVLVNHCIIYK</sequence>
<evidence type="ECO:0000313" key="2">
    <source>
        <dbReference type="Proteomes" id="UP001201273"/>
    </source>
</evidence>
<protein>
    <submittedName>
        <fullName evidence="1">Uncharacterized protein</fullName>
    </submittedName>
</protein>
<name>A0ABS8WE99_9GAMM</name>
<evidence type="ECO:0000313" key="1">
    <source>
        <dbReference type="EMBL" id="MCE2597382.1"/>
    </source>
</evidence>
<keyword evidence="2" id="KW-1185">Reference proteome</keyword>